<name>A0A918DNZ8_9ACTN</name>
<keyword evidence="4" id="KW-1185">Reference proteome</keyword>
<sequence>MNEAGIEETVSPPAPPAPPASAGLREGARAGARAGVVVAVSRGMAAEWGKLWSVRSTWWCVAGTVALTVLAALTLGGSRVTELLRDGVTTVRLPATDAAISAMVFAQLTLVALAMPAITSEYASGSIRSTLRATPIRGRMLAAKALVVAPAAFVIGVLSGAAAAAAAYLVLSAPIFGGLVTLPAGRTAVDLLRLGVFCALVSVLALGLGAALRNAAGTLTVVFMLLLGLPLLLLMSGAPVAMELALRLPMFAGLAFMESADNPTGGPLPYGSWEGLAWLAGWTAAGLAAGLAVLRRRDA</sequence>
<dbReference type="AlphaFoldDB" id="A0A918DNZ8"/>
<gene>
    <name evidence="3" type="ORF">GCM10012289_48210</name>
</gene>
<reference evidence="3" key="1">
    <citation type="journal article" date="2014" name="Int. J. Syst. Evol. Microbiol.">
        <title>Complete genome sequence of Corynebacterium casei LMG S-19264T (=DSM 44701T), isolated from a smear-ripened cheese.</title>
        <authorList>
            <consortium name="US DOE Joint Genome Institute (JGI-PGF)"/>
            <person name="Walter F."/>
            <person name="Albersmeier A."/>
            <person name="Kalinowski J."/>
            <person name="Ruckert C."/>
        </authorList>
    </citation>
    <scope>NUCLEOTIDE SEQUENCE</scope>
    <source>
        <strain evidence="3">CGMCC 4.7368</strain>
    </source>
</reference>
<feature type="transmembrane region" description="Helical" evidence="2">
    <location>
        <begin position="191"/>
        <end position="212"/>
    </location>
</feature>
<evidence type="ECO:0000256" key="2">
    <source>
        <dbReference type="SAM" id="Phobius"/>
    </source>
</evidence>
<dbReference type="RefSeq" id="WP_189126434.1">
    <property type="nucleotide sequence ID" value="NZ_BMNH01000016.1"/>
</dbReference>
<dbReference type="Proteomes" id="UP000646523">
    <property type="component" value="Unassembled WGS sequence"/>
</dbReference>
<keyword evidence="2" id="KW-1133">Transmembrane helix</keyword>
<proteinExistence type="predicted"/>
<organism evidence="3 4">
    <name type="scientific">Nonomuraea cavernae</name>
    <dbReference type="NCBI Taxonomy" id="2045107"/>
    <lineage>
        <taxon>Bacteria</taxon>
        <taxon>Bacillati</taxon>
        <taxon>Actinomycetota</taxon>
        <taxon>Actinomycetes</taxon>
        <taxon>Streptosporangiales</taxon>
        <taxon>Streptosporangiaceae</taxon>
        <taxon>Nonomuraea</taxon>
    </lineage>
</organism>
<feature type="transmembrane region" description="Helical" evidence="2">
    <location>
        <begin position="219"/>
        <end position="242"/>
    </location>
</feature>
<keyword evidence="2" id="KW-0812">Transmembrane</keyword>
<evidence type="ECO:0000256" key="1">
    <source>
        <dbReference type="SAM" id="MobiDB-lite"/>
    </source>
</evidence>
<comment type="caution">
    <text evidence="3">The sequence shown here is derived from an EMBL/GenBank/DDBJ whole genome shotgun (WGS) entry which is preliminary data.</text>
</comment>
<keyword evidence="2" id="KW-0472">Membrane</keyword>
<evidence type="ECO:0000313" key="3">
    <source>
        <dbReference type="EMBL" id="GGO74766.1"/>
    </source>
</evidence>
<protein>
    <submittedName>
        <fullName evidence="3">ABC transporter</fullName>
    </submittedName>
</protein>
<feature type="transmembrane region" description="Helical" evidence="2">
    <location>
        <begin position="276"/>
        <end position="294"/>
    </location>
</feature>
<feature type="transmembrane region" description="Helical" evidence="2">
    <location>
        <begin position="98"/>
        <end position="120"/>
    </location>
</feature>
<feature type="transmembrane region" description="Helical" evidence="2">
    <location>
        <begin position="141"/>
        <end position="171"/>
    </location>
</feature>
<dbReference type="EMBL" id="BMNH01000016">
    <property type="protein sequence ID" value="GGO74766.1"/>
    <property type="molecule type" value="Genomic_DNA"/>
</dbReference>
<reference evidence="3" key="2">
    <citation type="submission" date="2020-09" db="EMBL/GenBank/DDBJ databases">
        <authorList>
            <person name="Sun Q."/>
            <person name="Zhou Y."/>
        </authorList>
    </citation>
    <scope>NUCLEOTIDE SEQUENCE</scope>
    <source>
        <strain evidence="3">CGMCC 4.7368</strain>
    </source>
</reference>
<feature type="transmembrane region" description="Helical" evidence="2">
    <location>
        <begin position="58"/>
        <end position="78"/>
    </location>
</feature>
<feature type="region of interest" description="Disordered" evidence="1">
    <location>
        <begin position="1"/>
        <end position="25"/>
    </location>
</feature>
<accession>A0A918DNZ8</accession>
<evidence type="ECO:0000313" key="4">
    <source>
        <dbReference type="Proteomes" id="UP000646523"/>
    </source>
</evidence>